<sequence>MRIQSLAAILVGAAAASKSQLLPSLLALESPSVCLPSEANNSTAPIASRMLGSPPRHSISEQPQSKVAFYIATLSVVLLFYS</sequence>
<organism evidence="1 2">
    <name type="scientific">Entomophthora muscae</name>
    <dbReference type="NCBI Taxonomy" id="34485"/>
    <lineage>
        <taxon>Eukaryota</taxon>
        <taxon>Fungi</taxon>
        <taxon>Fungi incertae sedis</taxon>
        <taxon>Zoopagomycota</taxon>
        <taxon>Entomophthoromycotina</taxon>
        <taxon>Entomophthoromycetes</taxon>
        <taxon>Entomophthorales</taxon>
        <taxon>Entomophthoraceae</taxon>
        <taxon>Entomophthora</taxon>
    </lineage>
</organism>
<reference evidence="1" key="1">
    <citation type="submission" date="2022-04" db="EMBL/GenBank/DDBJ databases">
        <title>Genome of the entomopathogenic fungus Entomophthora muscae.</title>
        <authorList>
            <person name="Elya C."/>
            <person name="Lovett B.R."/>
            <person name="Lee E."/>
            <person name="Macias A.M."/>
            <person name="Hajek A.E."/>
            <person name="De Bivort B.L."/>
            <person name="Kasson M.T."/>
            <person name="De Fine Licht H.H."/>
            <person name="Stajich J.E."/>
        </authorList>
    </citation>
    <scope>NUCLEOTIDE SEQUENCE</scope>
    <source>
        <strain evidence="1">Berkeley</strain>
    </source>
</reference>
<dbReference type="Proteomes" id="UP001165960">
    <property type="component" value="Unassembled WGS sequence"/>
</dbReference>
<gene>
    <name evidence="1" type="ORF">DSO57_1029229</name>
</gene>
<keyword evidence="2" id="KW-1185">Reference proteome</keyword>
<evidence type="ECO:0000313" key="2">
    <source>
        <dbReference type="Proteomes" id="UP001165960"/>
    </source>
</evidence>
<evidence type="ECO:0000313" key="1">
    <source>
        <dbReference type="EMBL" id="KAJ9087824.1"/>
    </source>
</evidence>
<protein>
    <submittedName>
        <fullName evidence="1">Uncharacterized protein</fullName>
    </submittedName>
</protein>
<comment type="caution">
    <text evidence="1">The sequence shown here is derived from an EMBL/GenBank/DDBJ whole genome shotgun (WGS) entry which is preliminary data.</text>
</comment>
<dbReference type="EMBL" id="QTSX02000191">
    <property type="protein sequence ID" value="KAJ9087824.1"/>
    <property type="molecule type" value="Genomic_DNA"/>
</dbReference>
<accession>A0ACC2UM17</accession>
<name>A0ACC2UM17_9FUNG</name>
<proteinExistence type="predicted"/>